<organism evidence="4 5">
    <name type="scientific">Eumeta variegata</name>
    <name type="common">Bagworm moth</name>
    <name type="synonym">Eumeta japonica</name>
    <dbReference type="NCBI Taxonomy" id="151549"/>
    <lineage>
        <taxon>Eukaryota</taxon>
        <taxon>Metazoa</taxon>
        <taxon>Ecdysozoa</taxon>
        <taxon>Arthropoda</taxon>
        <taxon>Hexapoda</taxon>
        <taxon>Insecta</taxon>
        <taxon>Pterygota</taxon>
        <taxon>Neoptera</taxon>
        <taxon>Endopterygota</taxon>
        <taxon>Lepidoptera</taxon>
        <taxon>Glossata</taxon>
        <taxon>Ditrysia</taxon>
        <taxon>Tineoidea</taxon>
        <taxon>Psychidae</taxon>
        <taxon>Oiketicinae</taxon>
        <taxon>Eumeta</taxon>
    </lineage>
</organism>
<dbReference type="EC" id="1.2.1.84" evidence="1"/>
<dbReference type="InterPro" id="IPR013120">
    <property type="entry name" value="FAR_NAD-bd"/>
</dbReference>
<proteinExistence type="inferred from homology"/>
<dbReference type="OrthoDB" id="429813at2759"/>
<dbReference type="Pfam" id="PF07993">
    <property type="entry name" value="NAD_binding_4"/>
    <property type="match status" value="1"/>
</dbReference>
<dbReference type="SUPFAM" id="SSF51735">
    <property type="entry name" value="NAD(P)-binding Rossmann-fold domains"/>
    <property type="match status" value="1"/>
</dbReference>
<dbReference type="EMBL" id="BGZK01001619">
    <property type="protein sequence ID" value="GBP83402.1"/>
    <property type="molecule type" value="Genomic_DNA"/>
</dbReference>
<evidence type="ECO:0000313" key="4">
    <source>
        <dbReference type="EMBL" id="GBP83402.1"/>
    </source>
</evidence>
<keyword evidence="1" id="KW-0444">Lipid biosynthesis</keyword>
<dbReference type="GO" id="GO:0005777">
    <property type="term" value="C:peroxisome"/>
    <property type="evidence" value="ECO:0007669"/>
    <property type="project" value="TreeGrafter"/>
</dbReference>
<gene>
    <name evidence="4" type="primary">FAR2</name>
    <name evidence="4" type="ORF">EVAR_63067_1</name>
</gene>
<dbReference type="InterPro" id="IPR026055">
    <property type="entry name" value="FAR"/>
</dbReference>
<protein>
    <recommendedName>
        <fullName evidence="1">Fatty acyl-CoA reductase</fullName>
        <ecNumber evidence="1">1.2.1.84</ecNumber>
    </recommendedName>
</protein>
<evidence type="ECO:0000256" key="1">
    <source>
        <dbReference type="RuleBase" id="RU363097"/>
    </source>
</evidence>
<feature type="compositionally biased region" description="Basic and acidic residues" evidence="2">
    <location>
        <begin position="69"/>
        <end position="78"/>
    </location>
</feature>
<comment type="catalytic activity">
    <reaction evidence="1">
        <text>a long-chain fatty acyl-CoA + 2 NADPH + 2 H(+) = a long-chain primary fatty alcohol + 2 NADP(+) + CoA</text>
        <dbReference type="Rhea" id="RHEA:52716"/>
        <dbReference type="ChEBI" id="CHEBI:15378"/>
        <dbReference type="ChEBI" id="CHEBI:57287"/>
        <dbReference type="ChEBI" id="CHEBI:57783"/>
        <dbReference type="ChEBI" id="CHEBI:58349"/>
        <dbReference type="ChEBI" id="CHEBI:77396"/>
        <dbReference type="ChEBI" id="CHEBI:83139"/>
        <dbReference type="EC" id="1.2.1.84"/>
    </reaction>
</comment>
<dbReference type="PANTHER" id="PTHR11011">
    <property type="entry name" value="MALE STERILITY PROTEIN 2-RELATED"/>
    <property type="match status" value="1"/>
</dbReference>
<accession>A0A4C1Z7V6</accession>
<keyword evidence="1" id="KW-0521">NADP</keyword>
<name>A0A4C1Z7V6_EUMVA</name>
<dbReference type="InterPro" id="IPR036291">
    <property type="entry name" value="NAD(P)-bd_dom_sf"/>
</dbReference>
<dbReference type="GO" id="GO:0080019">
    <property type="term" value="F:alcohol-forming very long-chain fatty acyl-CoA reductase activity"/>
    <property type="evidence" value="ECO:0007669"/>
    <property type="project" value="InterPro"/>
</dbReference>
<sequence length="349" mass="39393">MEVQYGEDIGNDNDKGGTSCQGINRVYLLLRCKKGKDVTQRLQEQLADTNQHKPAVVFETTVAAESEDITQKAGEHGSGRSHSGTETARKECNDEAMNAKPVNGNVIAPLVLFQLFLGFTSDAKLRWNSHITRLAKWLSSAAYALKNTRLQQQVIRAVYDLRLKASLREKSKEINILTLAPQYIYENLVLLFAAECKHLSAFMHVSTAYSNAPRSGCKEEFYPSPIASDLMIEMAETVDEDILERITPGLIGDWPNTYTFSKALAEDQLKRLAVEYKVPATVIRPAIGTKEEKKGQVLVQRIFAMKKVLKCYSIHRRVAAYVRPLLRDPRRRFWFTGGGRYPRTIPQKV</sequence>
<dbReference type="Proteomes" id="UP000299102">
    <property type="component" value="Unassembled WGS sequence"/>
</dbReference>
<comment type="caution">
    <text evidence="4">The sequence shown here is derived from an EMBL/GenBank/DDBJ whole genome shotgun (WGS) entry which is preliminary data.</text>
</comment>
<dbReference type="AlphaFoldDB" id="A0A4C1Z7V6"/>
<evidence type="ECO:0000313" key="5">
    <source>
        <dbReference type="Proteomes" id="UP000299102"/>
    </source>
</evidence>
<feature type="domain" description="Thioester reductase (TE)" evidence="3">
    <location>
        <begin position="189"/>
        <end position="309"/>
    </location>
</feature>
<reference evidence="4 5" key="1">
    <citation type="journal article" date="2019" name="Commun. Biol.">
        <title>The bagworm genome reveals a unique fibroin gene that provides high tensile strength.</title>
        <authorList>
            <person name="Kono N."/>
            <person name="Nakamura H."/>
            <person name="Ohtoshi R."/>
            <person name="Tomita M."/>
            <person name="Numata K."/>
            <person name="Arakawa K."/>
        </authorList>
    </citation>
    <scope>NUCLEOTIDE SEQUENCE [LARGE SCALE GENOMIC DNA]</scope>
</reference>
<dbReference type="GO" id="GO:0035336">
    <property type="term" value="P:long-chain fatty-acyl-CoA metabolic process"/>
    <property type="evidence" value="ECO:0007669"/>
    <property type="project" value="TreeGrafter"/>
</dbReference>
<evidence type="ECO:0000259" key="3">
    <source>
        <dbReference type="Pfam" id="PF07993"/>
    </source>
</evidence>
<keyword evidence="1" id="KW-0560">Oxidoreductase</keyword>
<feature type="region of interest" description="Disordered" evidence="2">
    <location>
        <begin position="66"/>
        <end position="90"/>
    </location>
</feature>
<comment type="similarity">
    <text evidence="1">Belongs to the fatty acyl-CoA reductase family.</text>
</comment>
<dbReference type="Gene3D" id="3.40.50.720">
    <property type="entry name" value="NAD(P)-binding Rossmann-like Domain"/>
    <property type="match status" value="1"/>
</dbReference>
<dbReference type="STRING" id="151549.A0A4C1Z7V6"/>
<dbReference type="PANTHER" id="PTHR11011:SF60">
    <property type="entry name" value="FATTY ACYL-COA REDUCTASE-RELATED"/>
    <property type="match status" value="1"/>
</dbReference>
<comment type="function">
    <text evidence="1">Catalyzes the reduction of fatty acyl-CoA to fatty alcohols.</text>
</comment>
<keyword evidence="1" id="KW-0443">Lipid metabolism</keyword>
<evidence type="ECO:0000256" key="2">
    <source>
        <dbReference type="SAM" id="MobiDB-lite"/>
    </source>
</evidence>
<dbReference type="GO" id="GO:0102965">
    <property type="term" value="F:alcohol-forming long-chain fatty acyl-CoA reductase activity"/>
    <property type="evidence" value="ECO:0007669"/>
    <property type="project" value="UniProtKB-EC"/>
</dbReference>
<keyword evidence="5" id="KW-1185">Reference proteome</keyword>